<dbReference type="VEuPathDB" id="TriTrypDB:LpyrH10_08_2030"/>
<feature type="domain" description="HotDog ACOT-type" evidence="2">
    <location>
        <begin position="233"/>
        <end position="344"/>
    </location>
</feature>
<dbReference type="Pfam" id="PF03061">
    <property type="entry name" value="4HBT"/>
    <property type="match status" value="2"/>
</dbReference>
<dbReference type="Proteomes" id="UP000037923">
    <property type="component" value="Unassembled WGS sequence"/>
</dbReference>
<name>A0A0N0DVL9_LEPPY</name>
<dbReference type="InterPro" id="IPR040170">
    <property type="entry name" value="Cytosol_ACT"/>
</dbReference>
<dbReference type="OMA" id="GVTNTMF"/>
<keyword evidence="1" id="KW-0378">Hydrolase</keyword>
<evidence type="ECO:0000256" key="1">
    <source>
        <dbReference type="ARBA" id="ARBA00022801"/>
    </source>
</evidence>
<reference evidence="3 4" key="1">
    <citation type="submission" date="2015-07" db="EMBL/GenBank/DDBJ databases">
        <title>High-quality genome of monoxenous trypanosomatid Leptomonas pyrrhocoris.</title>
        <authorList>
            <person name="Flegontov P."/>
            <person name="Butenko A."/>
            <person name="Firsov S."/>
            <person name="Vlcek C."/>
            <person name="Logacheva M.D."/>
            <person name="Field M."/>
            <person name="Filatov D."/>
            <person name="Flegontova O."/>
            <person name="Gerasimov E."/>
            <person name="Jackson A.P."/>
            <person name="Kelly S."/>
            <person name="Opperdoes F."/>
            <person name="O'Reilly A."/>
            <person name="Votypka J."/>
            <person name="Yurchenko V."/>
            <person name="Lukes J."/>
        </authorList>
    </citation>
    <scope>NUCLEOTIDE SEQUENCE [LARGE SCALE GENOMIC DNA]</scope>
    <source>
        <strain evidence="3">H10</strain>
    </source>
</reference>
<gene>
    <name evidence="3" type="ORF">ABB37_04754</name>
</gene>
<dbReference type="InterPro" id="IPR029069">
    <property type="entry name" value="HotDog_dom_sf"/>
</dbReference>
<dbReference type="PANTHER" id="PTHR11049:SF24">
    <property type="entry name" value="CYTOSOLIC ACYL COENZYME A THIOESTER HYDROLASE"/>
    <property type="match status" value="1"/>
</dbReference>
<organism evidence="3 4">
    <name type="scientific">Leptomonas pyrrhocoris</name>
    <name type="common">Firebug parasite</name>
    <dbReference type="NCBI Taxonomy" id="157538"/>
    <lineage>
        <taxon>Eukaryota</taxon>
        <taxon>Discoba</taxon>
        <taxon>Euglenozoa</taxon>
        <taxon>Kinetoplastea</taxon>
        <taxon>Metakinetoplastina</taxon>
        <taxon>Trypanosomatida</taxon>
        <taxon>Trypanosomatidae</taxon>
        <taxon>Leishmaniinae</taxon>
        <taxon>Leptomonas</taxon>
    </lineage>
</organism>
<dbReference type="GO" id="GO:0009062">
    <property type="term" value="P:fatty acid catabolic process"/>
    <property type="evidence" value="ECO:0007669"/>
    <property type="project" value="TreeGrafter"/>
</dbReference>
<dbReference type="Gene3D" id="3.10.129.10">
    <property type="entry name" value="Hotdog Thioesterase"/>
    <property type="match status" value="2"/>
</dbReference>
<dbReference type="EMBL" id="LGTL01000008">
    <property type="protein sequence ID" value="KPA80548.1"/>
    <property type="molecule type" value="Genomic_DNA"/>
</dbReference>
<dbReference type="OrthoDB" id="331699at2759"/>
<dbReference type="SUPFAM" id="SSF54637">
    <property type="entry name" value="Thioesterase/thiol ester dehydrase-isomerase"/>
    <property type="match status" value="2"/>
</dbReference>
<dbReference type="InterPro" id="IPR006683">
    <property type="entry name" value="Thioestr_dom"/>
</dbReference>
<dbReference type="InterPro" id="IPR033120">
    <property type="entry name" value="HOTDOG_ACOT"/>
</dbReference>
<feature type="domain" description="HotDog ACOT-type" evidence="2">
    <location>
        <begin position="29"/>
        <end position="167"/>
    </location>
</feature>
<dbReference type="AlphaFoldDB" id="A0A0N0DVL9"/>
<dbReference type="PANTHER" id="PTHR11049">
    <property type="entry name" value="ACYL COENZYME A THIOESTER HYDROLASE"/>
    <property type="match status" value="1"/>
</dbReference>
<dbReference type="GO" id="GO:0005829">
    <property type="term" value="C:cytosol"/>
    <property type="evidence" value="ECO:0007669"/>
    <property type="project" value="TreeGrafter"/>
</dbReference>
<keyword evidence="4" id="KW-1185">Reference proteome</keyword>
<dbReference type="RefSeq" id="XP_015658987.1">
    <property type="nucleotide sequence ID" value="XM_015802543.1"/>
</dbReference>
<dbReference type="PROSITE" id="PS51770">
    <property type="entry name" value="HOTDOG_ACOT"/>
    <property type="match status" value="2"/>
</dbReference>
<dbReference type="CDD" id="cd03442">
    <property type="entry name" value="BFIT_BACH"/>
    <property type="match status" value="1"/>
</dbReference>
<dbReference type="GO" id="GO:0052816">
    <property type="term" value="F:long-chain fatty acyl-CoA hydrolase activity"/>
    <property type="evidence" value="ECO:0007669"/>
    <property type="project" value="TreeGrafter"/>
</dbReference>
<protein>
    <recommendedName>
        <fullName evidence="2">HotDog ACOT-type domain-containing protein</fullName>
    </recommendedName>
</protein>
<sequence>MFRRATSQVVAAHLCRSALPAMAARRELSEGRRTGVVIGNPNQGMIEPIHVNWTDIAGSDNTPGARLAAGRVLAMLDMCAARASQKAADLQSKDTGKKILTCTVGVTNTMFSSPILHGDAVRLDGRVVHCGSSSMGVYIRFFRLSPSTRTETPAGESFFTMCTITPDLKAAKVVPAMELTDTLDIEMHDRYLRIREIEQENAADTKERMKHTLTPADVDCPVNKSKAIRAPFRATRVEANRIFFTSCMNNNNTVFGGELMSWMEQHAVHCGRMFTGNRNVYTLGMHSVAFAEPVFSTDWVTLKATMIYVRNTTMEVDVVLRAERQGGAVVTNRASFVLINNDDIGQKSGIPLGLELNGATQEELQQFAEARVRYQRSVDQRDAFYANVSRTGTTKL</sequence>
<evidence type="ECO:0000313" key="3">
    <source>
        <dbReference type="EMBL" id="KPA80548.1"/>
    </source>
</evidence>
<accession>A0A0N0DVL9</accession>
<proteinExistence type="predicted"/>
<dbReference type="GeneID" id="26905045"/>
<evidence type="ECO:0000313" key="4">
    <source>
        <dbReference type="Proteomes" id="UP000037923"/>
    </source>
</evidence>
<evidence type="ECO:0000259" key="2">
    <source>
        <dbReference type="PROSITE" id="PS51770"/>
    </source>
</evidence>
<comment type="caution">
    <text evidence="3">The sequence shown here is derived from an EMBL/GenBank/DDBJ whole genome shotgun (WGS) entry which is preliminary data.</text>
</comment>
<dbReference type="GO" id="GO:0006637">
    <property type="term" value="P:acyl-CoA metabolic process"/>
    <property type="evidence" value="ECO:0007669"/>
    <property type="project" value="TreeGrafter"/>
</dbReference>